<reference evidence="3" key="1">
    <citation type="submission" date="2019-06" db="EMBL/GenBank/DDBJ databases">
        <authorList>
            <person name="Zheng W."/>
        </authorList>
    </citation>
    <scope>NUCLEOTIDE SEQUENCE</scope>
    <source>
        <strain evidence="3">QDHG01</strain>
    </source>
</reference>
<dbReference type="EMBL" id="RRYP01000560">
    <property type="protein sequence ID" value="TNV87227.1"/>
    <property type="molecule type" value="Genomic_DNA"/>
</dbReference>
<accession>A0A8J8T990</accession>
<evidence type="ECO:0000313" key="4">
    <source>
        <dbReference type="Proteomes" id="UP000785679"/>
    </source>
</evidence>
<feature type="region of interest" description="Disordered" evidence="1">
    <location>
        <begin position="996"/>
        <end position="1018"/>
    </location>
</feature>
<dbReference type="GO" id="GO:0016020">
    <property type="term" value="C:membrane"/>
    <property type="evidence" value="ECO:0007669"/>
    <property type="project" value="InterPro"/>
</dbReference>
<name>A0A8J8T990_HALGN</name>
<dbReference type="Gene3D" id="2.60.40.10">
    <property type="entry name" value="Immunoglobulins"/>
    <property type="match status" value="2"/>
</dbReference>
<dbReference type="AlphaFoldDB" id="A0A8J8T990"/>
<dbReference type="InterPro" id="IPR013783">
    <property type="entry name" value="Ig-like_fold"/>
</dbReference>
<evidence type="ECO:0008006" key="5">
    <source>
        <dbReference type="Google" id="ProtNLM"/>
    </source>
</evidence>
<feature type="chain" id="PRO_5035285324" description="Cadherin domain-containing protein" evidence="2">
    <location>
        <begin position="19"/>
        <end position="1228"/>
    </location>
</feature>
<dbReference type="Proteomes" id="UP000785679">
    <property type="component" value="Unassembled WGS sequence"/>
</dbReference>
<gene>
    <name evidence="3" type="ORF">FGO68_gene10293</name>
</gene>
<dbReference type="GO" id="GO:0005509">
    <property type="term" value="F:calcium ion binding"/>
    <property type="evidence" value="ECO:0007669"/>
    <property type="project" value="InterPro"/>
</dbReference>
<dbReference type="SUPFAM" id="SSF82171">
    <property type="entry name" value="DPP6 N-terminal domain-like"/>
    <property type="match status" value="1"/>
</dbReference>
<sequence>MLKQLLYLLLLHCQFLQARPAFPKVFGAATGHVSFSSLALHEDSNLIICGGYLYDEFGFAGTYSAAVAYKGTDFPFLWAKVYNANHRIFELELSPDGNTLAIYVTTNVLADNFIQVVNPLTGVRSLSIKLLNIESDSMFTYHQMKMKVLSGTFPSPYTFVAVTNIGSYDYSAYLFKVSTSTFLSSPSWGKVSSVKSYYHTNEMSFGETESILYRFGQVSGYCIAQRLDASTGAPIKLYQYYGCTAAIGVSRFGTKYFPESQQHLSVGFYLSFSPMERKVWYILEDLANNSLLENKVYYDSTADFGTGPYISATHIVSKTEIISILFSGGYDDLKTYVTTINLQTLTVTTKLPKMNFGSQQQRYVQFRFRKDGSTFYYAASAYRYIYKSSLISFYMDNFAKGFLYSYNGLESCISTSPENEFSGTLTLQTSNLPTTTSSTDLSSASISFSQGSISGGTTILESALYSIDSQCSTPAELAKIYVLSEVSSVTSHTFFAAVATFTYSQVWFQVTQTQGTTAAVSISYSITMSDGITACPSWLTINAGTGLLTMTSSSTVGTYSILIKGTILSTQTITRALTIIAVVNNPPTLEASPPLNTDVMQYSSSTLPLSGTDAESDAVTLSVFEVGTAALPAFITYDGITKLLTIAPIGSTSAQEYHIRVTLTTSYHTTIVNFSITVLLNHPPSLIEIPPLVIDVSQASTNTVNLEGTDLENDAITLTIYEIGSSPLQLPSFMIYDAVLKELSISPTLFTTIQSYSIQVKLETLHHTTTQDFSVNVIAYNNPPTLVQALPSSLEVLRNIQYTINLAAVDLDSDPITTTVFEVGSSPQSLPNFMLFDPATSTLKLLPSETTPIQSYNIRVRLASLGNTVNLDFEVTVQGVINKQAAERGESLKNRAPPMFETELPTSINLIAGTQTVYSLPAIFDLDGDAYFLTASLGESAIFTTQSGSSFTFQPAKAHIKKEPYIIKLRLTDVNVAPKSLLQFLFITVESGAKQNQTQNATTNGTTSGNTTNSTGSGIEIGVPSRTIGEAQEQGATIFNSTAEMLVFKADRFGVIKVLFMGQFLISDLIDRLEESDFSARLVSQGNRAVPFSIASRNSRSGIIEIQLQFEDPTSISAGNDFDMVELSLNNELLITSGLRRRVLFGGGVQDVVKVLKIKRGLARVKAIPAQLSQGKQICHQKISIEEAELAEQIEDTAEFSSYFFVSSFLVFNIFMQIFMPQLNVGVS</sequence>
<evidence type="ECO:0000313" key="3">
    <source>
        <dbReference type="EMBL" id="TNV87227.1"/>
    </source>
</evidence>
<protein>
    <recommendedName>
        <fullName evidence="5">Cadherin domain-containing protein</fullName>
    </recommendedName>
</protein>
<dbReference type="SUPFAM" id="SSF49313">
    <property type="entry name" value="Cadherin-like"/>
    <property type="match status" value="1"/>
</dbReference>
<dbReference type="InterPro" id="IPR011044">
    <property type="entry name" value="Quino_amine_DH_bsu"/>
</dbReference>
<dbReference type="InterPro" id="IPR015919">
    <property type="entry name" value="Cadherin-like_sf"/>
</dbReference>
<keyword evidence="4" id="KW-1185">Reference proteome</keyword>
<feature type="signal peptide" evidence="2">
    <location>
        <begin position="1"/>
        <end position="18"/>
    </location>
</feature>
<keyword evidence="2" id="KW-0732">Signal</keyword>
<evidence type="ECO:0000256" key="2">
    <source>
        <dbReference type="SAM" id="SignalP"/>
    </source>
</evidence>
<comment type="caution">
    <text evidence="3">The sequence shown here is derived from an EMBL/GenBank/DDBJ whole genome shotgun (WGS) entry which is preliminary data.</text>
</comment>
<proteinExistence type="predicted"/>
<dbReference type="SUPFAM" id="SSF50969">
    <property type="entry name" value="YVTN repeat-like/Quinoprotein amine dehydrogenase"/>
    <property type="match status" value="1"/>
</dbReference>
<organism evidence="3 4">
    <name type="scientific">Halteria grandinella</name>
    <dbReference type="NCBI Taxonomy" id="5974"/>
    <lineage>
        <taxon>Eukaryota</taxon>
        <taxon>Sar</taxon>
        <taxon>Alveolata</taxon>
        <taxon>Ciliophora</taxon>
        <taxon>Intramacronucleata</taxon>
        <taxon>Spirotrichea</taxon>
        <taxon>Stichotrichia</taxon>
        <taxon>Sporadotrichida</taxon>
        <taxon>Halteriidae</taxon>
        <taxon>Halteria</taxon>
    </lineage>
</organism>
<evidence type="ECO:0000256" key="1">
    <source>
        <dbReference type="SAM" id="MobiDB-lite"/>
    </source>
</evidence>